<name>A0A2J6PDV3_9HELO</name>
<dbReference type="AlphaFoldDB" id="A0A2J6PDV3"/>
<sequence length="83" mass="9327">MLISLGLFCLYLTQPNIDLRRGREAKRASKRAIVYASFCTFSVFAIRVLDSIAGCLEPPFHPLVWMLDIKSHAVRKTSGVRSS</sequence>
<protein>
    <submittedName>
        <fullName evidence="1">Uncharacterized protein</fullName>
    </submittedName>
</protein>
<organism evidence="1 2">
    <name type="scientific">Hyaloscypha hepaticicola</name>
    <dbReference type="NCBI Taxonomy" id="2082293"/>
    <lineage>
        <taxon>Eukaryota</taxon>
        <taxon>Fungi</taxon>
        <taxon>Dikarya</taxon>
        <taxon>Ascomycota</taxon>
        <taxon>Pezizomycotina</taxon>
        <taxon>Leotiomycetes</taxon>
        <taxon>Helotiales</taxon>
        <taxon>Hyaloscyphaceae</taxon>
        <taxon>Hyaloscypha</taxon>
    </lineage>
</organism>
<evidence type="ECO:0000313" key="2">
    <source>
        <dbReference type="Proteomes" id="UP000235672"/>
    </source>
</evidence>
<evidence type="ECO:0000313" key="1">
    <source>
        <dbReference type="EMBL" id="PMD12212.1"/>
    </source>
</evidence>
<proteinExistence type="predicted"/>
<reference evidence="1 2" key="1">
    <citation type="submission" date="2016-05" db="EMBL/GenBank/DDBJ databases">
        <title>A degradative enzymes factory behind the ericoid mycorrhizal symbiosis.</title>
        <authorList>
            <consortium name="DOE Joint Genome Institute"/>
            <person name="Martino E."/>
            <person name="Morin E."/>
            <person name="Grelet G."/>
            <person name="Kuo A."/>
            <person name="Kohler A."/>
            <person name="Daghino S."/>
            <person name="Barry K."/>
            <person name="Choi C."/>
            <person name="Cichocki N."/>
            <person name="Clum A."/>
            <person name="Copeland A."/>
            <person name="Hainaut M."/>
            <person name="Haridas S."/>
            <person name="Labutti K."/>
            <person name="Lindquist E."/>
            <person name="Lipzen A."/>
            <person name="Khouja H.-R."/>
            <person name="Murat C."/>
            <person name="Ohm R."/>
            <person name="Olson A."/>
            <person name="Spatafora J."/>
            <person name="Veneault-Fourrey C."/>
            <person name="Henrissat B."/>
            <person name="Grigoriev I."/>
            <person name="Martin F."/>
            <person name="Perotto S."/>
        </authorList>
    </citation>
    <scope>NUCLEOTIDE SEQUENCE [LARGE SCALE GENOMIC DNA]</scope>
    <source>
        <strain evidence="1 2">UAMH 7357</strain>
    </source>
</reference>
<gene>
    <name evidence="1" type="ORF">NA56DRAFT_502202</name>
</gene>
<dbReference type="EMBL" id="KZ613559">
    <property type="protein sequence ID" value="PMD12212.1"/>
    <property type="molecule type" value="Genomic_DNA"/>
</dbReference>
<dbReference type="Proteomes" id="UP000235672">
    <property type="component" value="Unassembled WGS sequence"/>
</dbReference>
<keyword evidence="2" id="KW-1185">Reference proteome</keyword>
<accession>A0A2J6PDV3</accession>